<reference evidence="5 6" key="1">
    <citation type="submission" date="2020-08" db="EMBL/GenBank/DDBJ databases">
        <title>Genomic Encyclopedia of Type Strains, Phase III (KMG-III): the genomes of soil and plant-associated and newly described type strains.</title>
        <authorList>
            <person name="Whitman W."/>
        </authorList>
    </citation>
    <scope>NUCLEOTIDE SEQUENCE [LARGE SCALE GENOMIC DNA]</scope>
    <source>
        <strain evidence="5 6">CECT 4462</strain>
    </source>
</reference>
<dbReference type="InterPro" id="IPR017896">
    <property type="entry name" value="4Fe4S_Fe-S-bd"/>
</dbReference>
<proteinExistence type="predicted"/>
<dbReference type="Pfam" id="PF13237">
    <property type="entry name" value="Fer4_10"/>
    <property type="match status" value="1"/>
</dbReference>
<evidence type="ECO:0000256" key="2">
    <source>
        <dbReference type="ARBA" id="ARBA00023004"/>
    </source>
</evidence>
<evidence type="ECO:0000256" key="1">
    <source>
        <dbReference type="ARBA" id="ARBA00022723"/>
    </source>
</evidence>
<accession>A0A839T554</accession>
<dbReference type="InterPro" id="IPR017900">
    <property type="entry name" value="4Fe4S_Fe_S_CS"/>
</dbReference>
<keyword evidence="2" id="KW-0408">Iron</keyword>
<dbReference type="AlphaFoldDB" id="A0A839T554"/>
<keyword evidence="3" id="KW-0411">Iron-sulfur</keyword>
<dbReference type="SUPFAM" id="SSF54862">
    <property type="entry name" value="4Fe-4S ferredoxins"/>
    <property type="match status" value="1"/>
</dbReference>
<dbReference type="PROSITE" id="PS00198">
    <property type="entry name" value="4FE4S_FER_1"/>
    <property type="match status" value="1"/>
</dbReference>
<keyword evidence="1" id="KW-0479">Metal-binding</keyword>
<name>A0A839T554_AZOMA</name>
<comment type="caution">
    <text evidence="5">The sequence shown here is derived from an EMBL/GenBank/DDBJ whole genome shotgun (WGS) entry which is preliminary data.</text>
</comment>
<organism evidence="5 6">
    <name type="scientific">Azomonas macrocytogenes</name>
    <name type="common">Azotobacter macrocytogenes</name>
    <dbReference type="NCBI Taxonomy" id="69962"/>
    <lineage>
        <taxon>Bacteria</taxon>
        <taxon>Pseudomonadati</taxon>
        <taxon>Pseudomonadota</taxon>
        <taxon>Gammaproteobacteria</taxon>
        <taxon>Pseudomonadales</taxon>
        <taxon>Pseudomonadaceae</taxon>
        <taxon>Azomonas</taxon>
    </lineage>
</organism>
<dbReference type="RefSeq" id="WP_183166012.1">
    <property type="nucleotide sequence ID" value="NZ_JACHXI010000005.1"/>
</dbReference>
<evidence type="ECO:0000256" key="3">
    <source>
        <dbReference type="ARBA" id="ARBA00023014"/>
    </source>
</evidence>
<dbReference type="PROSITE" id="PS51379">
    <property type="entry name" value="4FE4S_FER_2"/>
    <property type="match status" value="1"/>
</dbReference>
<gene>
    <name evidence="5" type="ORF">FHR87_001440</name>
</gene>
<dbReference type="GO" id="GO:0051536">
    <property type="term" value="F:iron-sulfur cluster binding"/>
    <property type="evidence" value="ECO:0007669"/>
    <property type="project" value="UniProtKB-KW"/>
</dbReference>
<dbReference type="Gene3D" id="3.30.70.20">
    <property type="match status" value="1"/>
</dbReference>
<keyword evidence="6" id="KW-1185">Reference proteome</keyword>
<dbReference type="Proteomes" id="UP000549250">
    <property type="component" value="Unassembled WGS sequence"/>
</dbReference>
<dbReference type="GO" id="GO:0046872">
    <property type="term" value="F:metal ion binding"/>
    <property type="evidence" value="ECO:0007669"/>
    <property type="project" value="UniProtKB-KW"/>
</dbReference>
<evidence type="ECO:0000259" key="4">
    <source>
        <dbReference type="PROSITE" id="PS51379"/>
    </source>
</evidence>
<sequence>MAMAIDGDECTICGDCESVCPSGSIVHQNGVYVIDAEKCNECTDAGDDPRCLGVCPVDFCIQPLAA</sequence>
<evidence type="ECO:0000313" key="6">
    <source>
        <dbReference type="Proteomes" id="UP000549250"/>
    </source>
</evidence>
<dbReference type="EMBL" id="JACHXI010000005">
    <property type="protein sequence ID" value="MBB3103045.1"/>
    <property type="molecule type" value="Genomic_DNA"/>
</dbReference>
<evidence type="ECO:0000313" key="5">
    <source>
        <dbReference type="EMBL" id="MBB3103045.1"/>
    </source>
</evidence>
<protein>
    <submittedName>
        <fullName evidence="5">Ferredoxin</fullName>
    </submittedName>
</protein>
<feature type="domain" description="4Fe-4S ferredoxin-type" evidence="4">
    <location>
        <begin position="1"/>
        <end position="30"/>
    </location>
</feature>